<proteinExistence type="predicted"/>
<name>A0A5Q6PE59_VIBCL</name>
<sequence>MSSMTEEEKHVFSTHIVLTLLALMLTFSLLAVFAMFVANKAAIDSYDRHKANVLTVIENTTDWTYSIKDSNISILNDDKVEIIGFTNTEGHSITLESRVNVGIWDMNGSIHVLGVKGVAESLLNYDANWTFIIGENDLLVKENGVIKEEFVDLIAIKESMLKEKNNG</sequence>
<organism evidence="2 3">
    <name type="scientific">Vibrio cholerae</name>
    <dbReference type="NCBI Taxonomy" id="666"/>
    <lineage>
        <taxon>Bacteria</taxon>
        <taxon>Pseudomonadati</taxon>
        <taxon>Pseudomonadota</taxon>
        <taxon>Gammaproteobacteria</taxon>
        <taxon>Vibrionales</taxon>
        <taxon>Vibrionaceae</taxon>
        <taxon>Vibrio</taxon>
    </lineage>
</organism>
<dbReference type="Proteomes" id="UP000323225">
    <property type="component" value="Unassembled WGS sequence"/>
</dbReference>
<reference evidence="2 3" key="1">
    <citation type="submission" date="2019-09" db="EMBL/GenBank/DDBJ databases">
        <authorList>
            <person name="Kritzky A."/>
            <person name="Schelkanova E.Y."/>
            <person name="Alkhova Z.V."/>
            <person name="Smirnova N.I."/>
        </authorList>
    </citation>
    <scope>NUCLEOTIDE SEQUENCE [LARGE SCALE GENOMIC DNA]</scope>
    <source>
        <strain evidence="2 3">M1526</strain>
    </source>
</reference>
<dbReference type="AlphaFoldDB" id="A0A5Q6PE59"/>
<keyword evidence="1" id="KW-0812">Transmembrane</keyword>
<protein>
    <recommendedName>
        <fullName evidence="4">DUF4860 domain-containing protein</fullName>
    </recommendedName>
</protein>
<feature type="transmembrane region" description="Helical" evidence="1">
    <location>
        <begin position="12"/>
        <end position="38"/>
    </location>
</feature>
<evidence type="ECO:0000313" key="3">
    <source>
        <dbReference type="Proteomes" id="UP000323225"/>
    </source>
</evidence>
<keyword evidence="1" id="KW-0472">Membrane</keyword>
<accession>A0A5Q6PE59</accession>
<evidence type="ECO:0008006" key="4">
    <source>
        <dbReference type="Google" id="ProtNLM"/>
    </source>
</evidence>
<dbReference type="EMBL" id="VUAA01000027">
    <property type="protein sequence ID" value="KAA1253158.1"/>
    <property type="molecule type" value="Genomic_DNA"/>
</dbReference>
<gene>
    <name evidence="2" type="ORF">F0M16_19170</name>
</gene>
<evidence type="ECO:0000313" key="2">
    <source>
        <dbReference type="EMBL" id="KAA1253158.1"/>
    </source>
</evidence>
<comment type="caution">
    <text evidence="2">The sequence shown here is derived from an EMBL/GenBank/DDBJ whole genome shotgun (WGS) entry which is preliminary data.</text>
</comment>
<keyword evidence="1" id="KW-1133">Transmembrane helix</keyword>
<evidence type="ECO:0000256" key="1">
    <source>
        <dbReference type="SAM" id="Phobius"/>
    </source>
</evidence>